<evidence type="ECO:0000256" key="6">
    <source>
        <dbReference type="ARBA" id="ARBA00022692"/>
    </source>
</evidence>
<keyword evidence="8" id="KW-0764">Sulfate transport</keyword>
<protein>
    <submittedName>
        <fullName evidence="12">CysZ protein</fullName>
    </submittedName>
</protein>
<dbReference type="RefSeq" id="WP_183910658.1">
    <property type="nucleotide sequence ID" value="NZ_JACHXZ010000003.1"/>
</dbReference>
<evidence type="ECO:0000256" key="2">
    <source>
        <dbReference type="ARBA" id="ARBA00022448"/>
    </source>
</evidence>
<feature type="transmembrane region" description="Helical" evidence="11">
    <location>
        <begin position="70"/>
        <end position="89"/>
    </location>
</feature>
<dbReference type="AlphaFoldDB" id="A0A839UN71"/>
<dbReference type="PANTHER" id="PTHR37468">
    <property type="entry name" value="SULFATE TRANSPORTER CYSZ"/>
    <property type="match status" value="1"/>
</dbReference>
<proteinExistence type="predicted"/>
<keyword evidence="5" id="KW-0028">Amino-acid biosynthesis</keyword>
<dbReference type="NCBIfam" id="NF003433">
    <property type="entry name" value="PRK04949.1"/>
    <property type="match status" value="1"/>
</dbReference>
<dbReference type="InterPro" id="IPR050480">
    <property type="entry name" value="CysZ-like"/>
</dbReference>
<sequence>MIKVNGSPTSAPAALSLGLRLILHPDLRIFILVPLLINLALFFVLTAWLMHEFGLLMDWLLDFLPGWLSFLGGILWLIAAFFLIFVYGYSFSIIANLIAAPFNGLLAEKIETKLTGIAPPPEPLSTMIPRTLLRELLKLWYFLSRGLLVMLGLLLLSFIPLLQLLTPIIAALWGAWCMTIQYTDYPADNHKTPFKELRHQLMTQSLGSYSLGGLIMLGAMIPVLNIFVMPIAVAGATVFWLRDIHGRALNPEALLTHNR</sequence>
<dbReference type="InterPro" id="IPR059112">
    <property type="entry name" value="CysZ/EI24"/>
</dbReference>
<comment type="caution">
    <text evidence="12">The sequence shown here is derived from an EMBL/GenBank/DDBJ whole genome shotgun (WGS) entry which is preliminary data.</text>
</comment>
<keyword evidence="10" id="KW-0198">Cysteine biosynthesis</keyword>
<reference evidence="12 13" key="1">
    <citation type="submission" date="2020-08" db="EMBL/GenBank/DDBJ databases">
        <title>Genomic Encyclopedia of Type Strains, Phase III (KMG-III): the genomes of soil and plant-associated and newly described type strains.</title>
        <authorList>
            <person name="Whitman W."/>
        </authorList>
    </citation>
    <scope>NUCLEOTIDE SEQUENCE [LARGE SCALE GENOMIC DNA]</scope>
    <source>
        <strain evidence="12 13">CECT 8571</strain>
    </source>
</reference>
<dbReference type="Proteomes" id="UP000559987">
    <property type="component" value="Unassembled WGS sequence"/>
</dbReference>
<keyword evidence="7 11" id="KW-1133">Transmembrane helix</keyword>
<dbReference type="Pfam" id="PF07264">
    <property type="entry name" value="EI24"/>
    <property type="match status" value="1"/>
</dbReference>
<keyword evidence="9 11" id="KW-0472">Membrane</keyword>
<evidence type="ECO:0000313" key="12">
    <source>
        <dbReference type="EMBL" id="MBB3169173.1"/>
    </source>
</evidence>
<feature type="transmembrane region" description="Helical" evidence="11">
    <location>
        <begin position="206"/>
        <end position="233"/>
    </location>
</feature>
<keyword evidence="13" id="KW-1185">Reference proteome</keyword>
<evidence type="ECO:0000256" key="5">
    <source>
        <dbReference type="ARBA" id="ARBA00022605"/>
    </source>
</evidence>
<keyword evidence="3" id="KW-1003">Cell membrane</keyword>
<organism evidence="12 13">
    <name type="scientific">Simiduia aestuariiviva</name>
    <dbReference type="NCBI Taxonomy" id="1510459"/>
    <lineage>
        <taxon>Bacteria</taxon>
        <taxon>Pseudomonadati</taxon>
        <taxon>Pseudomonadota</taxon>
        <taxon>Gammaproteobacteria</taxon>
        <taxon>Cellvibrionales</taxon>
        <taxon>Cellvibrionaceae</taxon>
        <taxon>Simiduia</taxon>
    </lineage>
</organism>
<dbReference type="EMBL" id="JACHXZ010000003">
    <property type="protein sequence ID" value="MBB3169173.1"/>
    <property type="molecule type" value="Genomic_DNA"/>
</dbReference>
<evidence type="ECO:0000256" key="10">
    <source>
        <dbReference type="ARBA" id="ARBA00023192"/>
    </source>
</evidence>
<dbReference type="GO" id="GO:0000103">
    <property type="term" value="P:sulfate assimilation"/>
    <property type="evidence" value="ECO:0007669"/>
    <property type="project" value="TreeGrafter"/>
</dbReference>
<keyword evidence="6 11" id="KW-0812">Transmembrane</keyword>
<keyword evidence="4" id="KW-0997">Cell inner membrane</keyword>
<evidence type="ECO:0000256" key="1">
    <source>
        <dbReference type="ARBA" id="ARBA00004141"/>
    </source>
</evidence>
<dbReference type="PANTHER" id="PTHR37468:SF1">
    <property type="entry name" value="SULFATE TRANSPORTER CYSZ"/>
    <property type="match status" value="1"/>
</dbReference>
<evidence type="ECO:0000256" key="3">
    <source>
        <dbReference type="ARBA" id="ARBA00022475"/>
    </source>
</evidence>
<evidence type="ECO:0000313" key="13">
    <source>
        <dbReference type="Proteomes" id="UP000559987"/>
    </source>
</evidence>
<keyword evidence="2" id="KW-0813">Transport</keyword>
<evidence type="ECO:0000256" key="7">
    <source>
        <dbReference type="ARBA" id="ARBA00022989"/>
    </source>
</evidence>
<dbReference type="GO" id="GO:0005886">
    <property type="term" value="C:plasma membrane"/>
    <property type="evidence" value="ECO:0007669"/>
    <property type="project" value="TreeGrafter"/>
</dbReference>
<evidence type="ECO:0000256" key="9">
    <source>
        <dbReference type="ARBA" id="ARBA00023136"/>
    </source>
</evidence>
<comment type="subcellular location">
    <subcellularLocation>
        <location evidence="1">Membrane</location>
        <topology evidence="1">Multi-pass membrane protein</topology>
    </subcellularLocation>
</comment>
<feature type="transmembrane region" description="Helical" evidence="11">
    <location>
        <begin position="139"/>
        <end position="159"/>
    </location>
</feature>
<dbReference type="GO" id="GO:0019344">
    <property type="term" value="P:cysteine biosynthetic process"/>
    <property type="evidence" value="ECO:0007669"/>
    <property type="project" value="UniProtKB-KW"/>
</dbReference>
<evidence type="ECO:0000256" key="11">
    <source>
        <dbReference type="SAM" id="Phobius"/>
    </source>
</evidence>
<evidence type="ECO:0000256" key="8">
    <source>
        <dbReference type="ARBA" id="ARBA00023032"/>
    </source>
</evidence>
<gene>
    <name evidence="12" type="ORF">FHS30_002381</name>
</gene>
<name>A0A839UN71_9GAMM</name>
<accession>A0A839UN71</accession>
<feature type="transmembrane region" description="Helical" evidence="11">
    <location>
        <begin position="29"/>
        <end position="50"/>
    </location>
</feature>
<evidence type="ECO:0000256" key="4">
    <source>
        <dbReference type="ARBA" id="ARBA00022519"/>
    </source>
</evidence>
<dbReference type="GO" id="GO:0009675">
    <property type="term" value="F:high-affinity sulfate:proton symporter activity"/>
    <property type="evidence" value="ECO:0007669"/>
    <property type="project" value="TreeGrafter"/>
</dbReference>